<dbReference type="PANTHER" id="PTHR10350">
    <property type="entry name" value="NUCLEAR PORE COMPLEX PROTEIN NUP155"/>
    <property type="match status" value="1"/>
</dbReference>
<reference evidence="5 6" key="2">
    <citation type="submission" date="2018-11" db="EMBL/GenBank/DDBJ databases">
        <authorList>
            <consortium name="Pathogen Informatics"/>
        </authorList>
    </citation>
    <scope>NUCLEOTIDE SEQUENCE [LARGE SCALE GENOMIC DNA]</scope>
</reference>
<evidence type="ECO:0000313" key="6">
    <source>
        <dbReference type="Proteomes" id="UP000274504"/>
    </source>
</evidence>
<evidence type="ECO:0000259" key="4">
    <source>
        <dbReference type="Pfam" id="PF08801"/>
    </source>
</evidence>
<accession>A0A0R3SKD0</accession>
<dbReference type="Proteomes" id="UP000274504">
    <property type="component" value="Unassembled WGS sequence"/>
</dbReference>
<dbReference type="GO" id="GO:0000972">
    <property type="term" value="P:transcription-dependent tethering of RNA polymerase II gene DNA at nuclear periphery"/>
    <property type="evidence" value="ECO:0007669"/>
    <property type="project" value="TreeGrafter"/>
</dbReference>
<reference evidence="7" key="1">
    <citation type="submission" date="2017-02" db="UniProtKB">
        <authorList>
            <consortium name="WormBaseParasite"/>
        </authorList>
    </citation>
    <scope>IDENTIFICATION</scope>
</reference>
<dbReference type="WBParaSite" id="HDID_0000539501-mRNA-1">
    <property type="protein sequence ID" value="HDID_0000539501-mRNA-1"/>
    <property type="gene ID" value="HDID_0000539501"/>
</dbReference>
<evidence type="ECO:0000256" key="2">
    <source>
        <dbReference type="ARBA" id="ARBA00022448"/>
    </source>
</evidence>
<dbReference type="AlphaFoldDB" id="A0A0R3SKD0"/>
<gene>
    <name evidence="5" type="ORF">HDID_LOCUS5393</name>
</gene>
<keyword evidence="3" id="KW-0539">Nucleus</keyword>
<sequence>MNLSLTDHAREWLNKLIDQDAQYKDFACKIGYNRYDTARMSGALDTDYAVSHVNVGGQLEFEKTTSIPSELLERLDGVKQCCRMGIFPQCRKAWLTIDSDFYLWNYDDGEDLAFYDGCQDVIISVCLLRPKLGILPSAIEYLLALATPTNLVILGVNYDYSTSPDGSYCNGLLNVLPIPLYLISTNNNYITCMESTSNGRLFMGNREGNLLEFTYKAVPTLDEDLNAHFPGTLDCCGITNRTASSLDFFLPTILANGFRSVGAITQIAVDSRRMLLWTLSENSHLAVYQYDIPGTKIAPNFLSKLSSLTQSDLAYRASSVLQTRDRSYFQNSRRAQ</sequence>
<dbReference type="InterPro" id="IPR004870">
    <property type="entry name" value="Nucleoporin_Nup155"/>
</dbReference>
<comment type="subcellular location">
    <subcellularLocation>
        <location evidence="1">Nucleus</location>
    </subcellularLocation>
</comment>
<dbReference type="EMBL" id="UYSG01002733">
    <property type="protein sequence ID" value="VDL57711.1"/>
    <property type="molecule type" value="Genomic_DNA"/>
</dbReference>
<feature type="domain" description="Nucleoporin Nup133/Nup155-like N-terminal" evidence="4">
    <location>
        <begin position="63"/>
        <end position="293"/>
    </location>
</feature>
<dbReference type="GO" id="GO:0006606">
    <property type="term" value="P:protein import into nucleus"/>
    <property type="evidence" value="ECO:0007669"/>
    <property type="project" value="TreeGrafter"/>
</dbReference>
<dbReference type="PANTHER" id="PTHR10350:SF6">
    <property type="entry name" value="NUCLEAR PORE COMPLEX PROTEIN NUP155"/>
    <property type="match status" value="1"/>
</dbReference>
<dbReference type="Pfam" id="PF08801">
    <property type="entry name" value="Nucleoporin_N"/>
    <property type="match status" value="1"/>
</dbReference>
<dbReference type="OrthoDB" id="338970at2759"/>
<organism evidence="7">
    <name type="scientific">Hymenolepis diminuta</name>
    <name type="common">Rat tapeworm</name>
    <dbReference type="NCBI Taxonomy" id="6216"/>
    <lineage>
        <taxon>Eukaryota</taxon>
        <taxon>Metazoa</taxon>
        <taxon>Spiralia</taxon>
        <taxon>Lophotrochozoa</taxon>
        <taxon>Platyhelminthes</taxon>
        <taxon>Cestoda</taxon>
        <taxon>Eucestoda</taxon>
        <taxon>Cyclophyllidea</taxon>
        <taxon>Hymenolepididae</taxon>
        <taxon>Hymenolepis</taxon>
    </lineage>
</organism>
<evidence type="ECO:0000256" key="3">
    <source>
        <dbReference type="ARBA" id="ARBA00023242"/>
    </source>
</evidence>
<dbReference type="GO" id="GO:0044611">
    <property type="term" value="C:nuclear pore inner ring"/>
    <property type="evidence" value="ECO:0007669"/>
    <property type="project" value="TreeGrafter"/>
</dbReference>
<dbReference type="STRING" id="6216.A0A0R3SKD0"/>
<dbReference type="InterPro" id="IPR014908">
    <property type="entry name" value="Nucleoporin_Nup133/Nup155_N"/>
</dbReference>
<dbReference type="GO" id="GO:0036228">
    <property type="term" value="P:protein localization to nuclear inner membrane"/>
    <property type="evidence" value="ECO:0007669"/>
    <property type="project" value="TreeGrafter"/>
</dbReference>
<dbReference type="GO" id="GO:0017056">
    <property type="term" value="F:structural constituent of nuclear pore"/>
    <property type="evidence" value="ECO:0007669"/>
    <property type="project" value="InterPro"/>
</dbReference>
<dbReference type="GO" id="GO:0006405">
    <property type="term" value="P:RNA export from nucleus"/>
    <property type="evidence" value="ECO:0007669"/>
    <property type="project" value="TreeGrafter"/>
</dbReference>
<evidence type="ECO:0000313" key="5">
    <source>
        <dbReference type="EMBL" id="VDL57711.1"/>
    </source>
</evidence>
<evidence type="ECO:0000313" key="7">
    <source>
        <dbReference type="WBParaSite" id="HDID_0000539501-mRNA-1"/>
    </source>
</evidence>
<name>A0A0R3SKD0_HYMDI</name>
<protein>
    <submittedName>
        <fullName evidence="7">Nucleoporin_N domain-containing protein</fullName>
    </submittedName>
</protein>
<evidence type="ECO:0000256" key="1">
    <source>
        <dbReference type="ARBA" id="ARBA00004123"/>
    </source>
</evidence>
<proteinExistence type="predicted"/>
<keyword evidence="2" id="KW-0813">Transport</keyword>